<dbReference type="EMBL" id="MSYM01000013">
    <property type="protein sequence ID" value="OLP06583.1"/>
    <property type="molecule type" value="Genomic_DNA"/>
</dbReference>
<reference evidence="2 3" key="1">
    <citation type="submission" date="2017-01" db="EMBL/GenBank/DDBJ databases">
        <title>Genome sequence of Rhodoferax antarcticus ANT.BR, a psychrophilic purple nonsulfur bacterium from an Antarctic microbial mat.</title>
        <authorList>
            <person name="Baker J."/>
            <person name="Riester C."/>
            <person name="Skinner B."/>
            <person name="Newell A."/>
            <person name="Swingley W."/>
            <person name="Madigan M."/>
            <person name="Jung D."/>
            <person name="Asao M."/>
            <person name="Chen M."/>
            <person name="Loughlin P."/>
            <person name="Pan H."/>
            <person name="Lin S."/>
            <person name="Li N."/>
            <person name="Shaw J."/>
            <person name="Prado M."/>
            <person name="Sherman C."/>
            <person name="Li X."/>
            <person name="Tang J."/>
            <person name="Blankenship R."/>
            <person name="Zhao T."/>
            <person name="Touchman J."/>
            <person name="Sattley M."/>
        </authorList>
    </citation>
    <scope>NUCLEOTIDE SEQUENCE [LARGE SCALE GENOMIC DNA]</scope>
    <source>
        <strain evidence="2 3">ANT.BR</strain>
    </source>
</reference>
<proteinExistence type="predicted"/>
<sequence>MTLSIPMPTPSGDELKAARIKAGLSQVEAATLMGYPVQSGSRGGQQSRTWQALESVHDPRDMAGSAFALFQLLTNSHPELALRRKDAAAEAANAPGHSQIDREGV</sequence>
<organism evidence="2 3">
    <name type="scientific">Rhodoferax antarcticus ANT.BR</name>
    <dbReference type="NCBI Taxonomy" id="1111071"/>
    <lineage>
        <taxon>Bacteria</taxon>
        <taxon>Pseudomonadati</taxon>
        <taxon>Pseudomonadota</taxon>
        <taxon>Betaproteobacteria</taxon>
        <taxon>Burkholderiales</taxon>
        <taxon>Comamonadaceae</taxon>
        <taxon>Rhodoferax</taxon>
    </lineage>
</organism>
<dbReference type="STRING" id="81479.RA876_08165"/>
<dbReference type="AlphaFoldDB" id="A0A1Q8YEX5"/>
<feature type="region of interest" description="Disordered" evidence="1">
    <location>
        <begin position="86"/>
        <end position="105"/>
    </location>
</feature>
<name>A0A1Q8YEX5_9BURK</name>
<gene>
    <name evidence="2" type="ORF">BLL52_2819</name>
</gene>
<protein>
    <submittedName>
        <fullName evidence="2">Uncharacterized protein</fullName>
    </submittedName>
</protein>
<keyword evidence="3" id="KW-1185">Reference proteome</keyword>
<evidence type="ECO:0000313" key="2">
    <source>
        <dbReference type="EMBL" id="OLP06583.1"/>
    </source>
</evidence>
<dbReference type="Proteomes" id="UP000185911">
    <property type="component" value="Unassembled WGS sequence"/>
</dbReference>
<evidence type="ECO:0000256" key="1">
    <source>
        <dbReference type="SAM" id="MobiDB-lite"/>
    </source>
</evidence>
<comment type="caution">
    <text evidence="2">The sequence shown here is derived from an EMBL/GenBank/DDBJ whole genome shotgun (WGS) entry which is preliminary data.</text>
</comment>
<accession>A0A1Q8YEX5</accession>
<evidence type="ECO:0000313" key="3">
    <source>
        <dbReference type="Proteomes" id="UP000185911"/>
    </source>
</evidence>